<dbReference type="Proteomes" id="UP001567572">
    <property type="component" value="Unassembled WGS sequence"/>
</dbReference>
<keyword evidence="2" id="KW-1185">Reference proteome</keyword>
<organism evidence="1 2">
    <name type="scientific">Halorubrum miltondacostae</name>
    <dbReference type="NCBI Taxonomy" id="3076378"/>
    <lineage>
        <taxon>Archaea</taxon>
        <taxon>Methanobacteriati</taxon>
        <taxon>Methanobacteriota</taxon>
        <taxon>Stenosarchaea group</taxon>
        <taxon>Halobacteria</taxon>
        <taxon>Halobacteriales</taxon>
        <taxon>Haloferacaceae</taxon>
        <taxon>Halorubrum</taxon>
    </lineage>
</organism>
<sequence length="157" mass="17383">MNTERSQTTGWETTLSTASEMADTLRMDGCEVTTARAAQVIPEAPADGETDRFGLVYVIGQSDADALQSRVSTGEFTEYEVYNRRQGDTLFVLTRIFDQQREKAVLLVGAVDLTHADKLLRAVQDRDEIYSHVQLLDGTTVCSFRHSNPAAVVPINK</sequence>
<name>A0ABD5M3Z3_9EURY</name>
<comment type="caution">
    <text evidence="1">The sequence shown here is derived from an EMBL/GenBank/DDBJ whole genome shotgun (WGS) entry which is preliminary data.</text>
</comment>
<dbReference type="Pfam" id="PF24373">
    <property type="entry name" value="DUF7529"/>
    <property type="match status" value="1"/>
</dbReference>
<evidence type="ECO:0000313" key="2">
    <source>
        <dbReference type="Proteomes" id="UP001567572"/>
    </source>
</evidence>
<dbReference type="AlphaFoldDB" id="A0ABD5M3Z3"/>
<proteinExistence type="predicted"/>
<protein>
    <submittedName>
        <fullName evidence="1">Uncharacterized protein</fullName>
    </submittedName>
</protein>
<dbReference type="RefSeq" id="WP_371163027.1">
    <property type="nucleotide sequence ID" value="NZ_JBEDNX010000007.1"/>
</dbReference>
<gene>
    <name evidence="1" type="ORF">ABNG04_14085</name>
</gene>
<reference evidence="1 2" key="1">
    <citation type="submission" date="2024-06" db="EMBL/GenBank/DDBJ databases">
        <title>Halorubrum miltondacostae sp. nov., a potential PHA producer isolated from an inland solar saltern in Rio Maior, Portugal.</title>
        <authorList>
            <person name="Albuquerque L."/>
            <person name="Viver T."/>
            <person name="Barroso C."/>
            <person name="Claudino R."/>
            <person name="Galvan M."/>
            <person name="Simoes G."/>
            <person name="Lobo Da Cunha A."/>
            <person name="Egas C."/>
        </authorList>
    </citation>
    <scope>NUCLEOTIDE SEQUENCE [LARGE SCALE GENOMIC DNA]</scope>
    <source>
        <strain evidence="1 2">RMP-11</strain>
    </source>
</reference>
<dbReference type="EMBL" id="JBEDNY010000005">
    <property type="protein sequence ID" value="MEZ3164989.1"/>
    <property type="molecule type" value="Genomic_DNA"/>
</dbReference>
<accession>A0ABD5M3Z3</accession>
<dbReference type="InterPro" id="IPR055951">
    <property type="entry name" value="DUF7529"/>
</dbReference>
<evidence type="ECO:0000313" key="1">
    <source>
        <dbReference type="EMBL" id="MEZ3164989.1"/>
    </source>
</evidence>